<protein>
    <submittedName>
        <fullName evidence="2">Uncharacterized protein</fullName>
    </submittedName>
</protein>
<feature type="compositionally biased region" description="Low complexity" evidence="1">
    <location>
        <begin position="33"/>
        <end position="51"/>
    </location>
</feature>
<dbReference type="Proteomes" id="UP000014803">
    <property type="component" value="Chromosome"/>
</dbReference>
<reference evidence="2 3" key="1">
    <citation type="journal article" date="2013" name="Sci. Rep.">
        <title>Extraordinary expansion of a Sorangium cellulosum genome from an alkaline milieu.</title>
        <authorList>
            <person name="Han K."/>
            <person name="Li Z.F."/>
            <person name="Peng R."/>
            <person name="Zhu L.P."/>
            <person name="Zhou T."/>
            <person name="Wang L.G."/>
            <person name="Li S.G."/>
            <person name="Zhang X.B."/>
            <person name="Hu W."/>
            <person name="Wu Z.H."/>
            <person name="Qin N."/>
            <person name="Li Y.Z."/>
        </authorList>
    </citation>
    <scope>NUCLEOTIDE SEQUENCE [LARGE SCALE GENOMIC DNA]</scope>
    <source>
        <strain evidence="2 3">So0157-2</strain>
    </source>
</reference>
<evidence type="ECO:0000313" key="2">
    <source>
        <dbReference type="EMBL" id="AGP41624.1"/>
    </source>
</evidence>
<dbReference type="EMBL" id="CP003969">
    <property type="protein sequence ID" value="AGP41624.1"/>
    <property type="molecule type" value="Genomic_DNA"/>
</dbReference>
<evidence type="ECO:0000313" key="3">
    <source>
        <dbReference type="Proteomes" id="UP000014803"/>
    </source>
</evidence>
<dbReference type="PATRIC" id="fig|1254432.3.peg.10901"/>
<gene>
    <name evidence="2" type="ORF">SCE1572_48325</name>
</gene>
<feature type="compositionally biased region" description="Basic residues" evidence="1">
    <location>
        <begin position="67"/>
        <end position="80"/>
    </location>
</feature>
<name>S4Y9N6_SORCE</name>
<proteinExistence type="predicted"/>
<evidence type="ECO:0000256" key="1">
    <source>
        <dbReference type="SAM" id="MobiDB-lite"/>
    </source>
</evidence>
<feature type="compositionally biased region" description="Low complexity" evidence="1">
    <location>
        <begin position="16"/>
        <end position="25"/>
    </location>
</feature>
<accession>S4Y9N6</accession>
<organism evidence="2 3">
    <name type="scientific">Sorangium cellulosum So0157-2</name>
    <dbReference type="NCBI Taxonomy" id="1254432"/>
    <lineage>
        <taxon>Bacteria</taxon>
        <taxon>Pseudomonadati</taxon>
        <taxon>Myxococcota</taxon>
        <taxon>Polyangia</taxon>
        <taxon>Polyangiales</taxon>
        <taxon>Polyangiaceae</taxon>
        <taxon>Sorangium</taxon>
    </lineage>
</organism>
<dbReference type="HOGENOM" id="CLU_2384616_0_0_7"/>
<feature type="region of interest" description="Disordered" evidence="1">
    <location>
        <begin position="16"/>
        <end position="94"/>
    </location>
</feature>
<sequence>MKAIWAARALLGSSLLGRRPSSAPPRARDRAAPPRSIQRCARATRLAVARRAAGERRGSRAQQRRIAASRRRIAASRRRVGASPSGPFGGSSRA</sequence>
<dbReference type="KEGG" id="scu:SCE1572_48325"/>
<dbReference type="AlphaFoldDB" id="S4Y9N6"/>
<feature type="compositionally biased region" description="Low complexity" evidence="1">
    <location>
        <begin position="81"/>
        <end position="94"/>
    </location>
</feature>